<comment type="caution">
    <text evidence="1">The sequence shown here is derived from an EMBL/GenBank/DDBJ whole genome shotgun (WGS) entry which is preliminary data.</text>
</comment>
<reference evidence="3 4" key="1">
    <citation type="submission" date="2020-04" db="EMBL/GenBank/DDBJ databases">
        <title>Perkinsus olseni comparative genomics.</title>
        <authorList>
            <person name="Bogema D.R."/>
        </authorList>
    </citation>
    <scope>NUCLEOTIDE SEQUENCE [LARGE SCALE GENOMIC DNA]</scope>
    <source>
        <strain evidence="1">ATCC PRA-205</strain>
        <strain evidence="2 3">ATCC PRA-207</strain>
    </source>
</reference>
<keyword evidence="3" id="KW-1185">Reference proteome</keyword>
<evidence type="ECO:0000313" key="4">
    <source>
        <dbReference type="Proteomes" id="UP000574390"/>
    </source>
</evidence>
<gene>
    <name evidence="1" type="ORF">FOZ62_015431</name>
    <name evidence="2" type="ORF">FOZ63_020849</name>
</gene>
<evidence type="ECO:0000313" key="1">
    <source>
        <dbReference type="EMBL" id="KAF4735177.1"/>
    </source>
</evidence>
<sequence>FLLEASQRMNFIQASLVAAQIFVFGASQYVGRFFASVGATKVYMDVYESESVVFMLEGNGLPMYVSGRFPLKGDGSSYTLDVENGAELQELYGNITKFRISVQDKDLTTFSYFGVNEVSTSLQGEKVELERVAFGLMTGTFLYTEGDDDSLMLRFKIDSDGELKAAVLCNKKPFLITLQLSRQETESGFVYYEIQSTRRGSLDDLHKWVRENCPLATHGLHDLSTVMFASPSTIYSQLGGLPVALRKKRLL</sequence>
<organism evidence="1 4">
    <name type="scientific">Perkinsus olseni</name>
    <name type="common">Perkinsus atlanticus</name>
    <dbReference type="NCBI Taxonomy" id="32597"/>
    <lineage>
        <taxon>Eukaryota</taxon>
        <taxon>Sar</taxon>
        <taxon>Alveolata</taxon>
        <taxon>Perkinsozoa</taxon>
        <taxon>Perkinsea</taxon>
        <taxon>Perkinsida</taxon>
        <taxon>Perkinsidae</taxon>
        <taxon>Perkinsus</taxon>
    </lineage>
</organism>
<dbReference type="EMBL" id="JABANO010013011">
    <property type="protein sequence ID" value="KAF4740852.1"/>
    <property type="molecule type" value="Genomic_DNA"/>
</dbReference>
<dbReference type="EMBL" id="JABANM010012939">
    <property type="protein sequence ID" value="KAF4735177.1"/>
    <property type="molecule type" value="Genomic_DNA"/>
</dbReference>
<protein>
    <submittedName>
        <fullName evidence="1">Uncharacterized protein</fullName>
    </submittedName>
</protein>
<evidence type="ECO:0000313" key="3">
    <source>
        <dbReference type="Proteomes" id="UP000553632"/>
    </source>
</evidence>
<name>A0A7J6SR34_PEROL</name>
<dbReference type="AlphaFoldDB" id="A0A7J6SR34"/>
<dbReference type="Proteomes" id="UP000553632">
    <property type="component" value="Unassembled WGS sequence"/>
</dbReference>
<evidence type="ECO:0000313" key="2">
    <source>
        <dbReference type="EMBL" id="KAF4740852.1"/>
    </source>
</evidence>
<proteinExistence type="predicted"/>
<dbReference type="Proteomes" id="UP000574390">
    <property type="component" value="Unassembled WGS sequence"/>
</dbReference>
<accession>A0A7J6SR34</accession>
<feature type="non-terminal residue" evidence="1">
    <location>
        <position position="1"/>
    </location>
</feature>